<name>A0AAD3XN35_NEPGR</name>
<dbReference type="CDD" id="cd00303">
    <property type="entry name" value="retropepsin_like"/>
    <property type="match status" value="1"/>
</dbReference>
<accession>A0AAD3XN35</accession>
<dbReference type="Gene3D" id="2.40.70.10">
    <property type="entry name" value="Acid Proteases"/>
    <property type="match status" value="1"/>
</dbReference>
<dbReference type="GO" id="GO:0006508">
    <property type="term" value="P:proteolysis"/>
    <property type="evidence" value="ECO:0007669"/>
    <property type="project" value="InterPro"/>
</dbReference>
<dbReference type="EMBL" id="BSYO01000010">
    <property type="protein sequence ID" value="GMH10559.1"/>
    <property type="molecule type" value="Genomic_DNA"/>
</dbReference>
<keyword evidence="2" id="KW-1185">Reference proteome</keyword>
<protein>
    <submittedName>
        <fullName evidence="1">Uncharacterized protein</fullName>
    </submittedName>
</protein>
<dbReference type="InterPro" id="IPR021109">
    <property type="entry name" value="Peptidase_aspartic_dom_sf"/>
</dbReference>
<dbReference type="PANTHER" id="PTHR15503">
    <property type="entry name" value="LDOC1 RELATED"/>
    <property type="match status" value="1"/>
</dbReference>
<evidence type="ECO:0000313" key="1">
    <source>
        <dbReference type="EMBL" id="GMH10559.1"/>
    </source>
</evidence>
<evidence type="ECO:0000313" key="2">
    <source>
        <dbReference type="Proteomes" id="UP001279734"/>
    </source>
</evidence>
<dbReference type="SUPFAM" id="SSF50630">
    <property type="entry name" value="Acid proteases"/>
    <property type="match status" value="1"/>
</dbReference>
<dbReference type="PANTHER" id="PTHR15503:SF45">
    <property type="entry name" value="RNA-DIRECTED DNA POLYMERASE HOMOLOG"/>
    <property type="match status" value="1"/>
</dbReference>
<dbReference type="InterPro" id="IPR032567">
    <property type="entry name" value="RTL1-rel"/>
</dbReference>
<comment type="caution">
    <text evidence="1">The sequence shown here is derived from an EMBL/GenBank/DDBJ whole genome shotgun (WGS) entry which is preliminary data.</text>
</comment>
<dbReference type="Proteomes" id="UP001279734">
    <property type="component" value="Unassembled WGS sequence"/>
</dbReference>
<reference evidence="1" key="1">
    <citation type="submission" date="2023-05" db="EMBL/GenBank/DDBJ databases">
        <title>Nepenthes gracilis genome sequencing.</title>
        <authorList>
            <person name="Fukushima K."/>
        </authorList>
    </citation>
    <scope>NUCLEOTIDE SEQUENCE</scope>
    <source>
        <strain evidence="1">SING2019-196</strain>
    </source>
</reference>
<dbReference type="Pfam" id="PF08284">
    <property type="entry name" value="RVP_2"/>
    <property type="match status" value="1"/>
</dbReference>
<dbReference type="GO" id="GO:0004190">
    <property type="term" value="F:aspartic-type endopeptidase activity"/>
    <property type="evidence" value="ECO:0007669"/>
    <property type="project" value="InterPro"/>
</dbReference>
<proteinExistence type="predicted"/>
<sequence>MWGARPSDQGLPETRGSKAYYSARAFAVAIKEPEASPNVVEGTLSVCGVPASILFDSGSAHSFISPRFACHIDTAPCLLNYELSVCTPTGFPVVTDIVYPGCVMEVDEKCLIVDLVLLDMGGFDVILGMDWLAKNHATIDCFTKKVYFNIPEMETLFFQNIKKKEMPVIISALHAKHLVKSGCKTYLAYARTTGSHKMSAKDIQVIYEFEDVFPEELPGLPPYREIEFEIFIISDVSNFLLISESLPLLLSCMSPSLSASKGSAMLLDQGQDDSSCLKAASGLSADSVTSPRFSLFFAGVDSLLELIPKDALDVNGLPGKVEAVDLPEDVRIDAVLPTKIRLTPGTISTNGEESYVEVEDDHADANKPQNVDVRQADEQLHSFCPDHVDASLAMAVAYQETIIQLIKTFIVLQDPMDVDVQEATTTEREVNEVLEILFTPMEPSSIEKMNMTMGLMRKAAPIHRKTHLAD</sequence>
<organism evidence="1 2">
    <name type="scientific">Nepenthes gracilis</name>
    <name type="common">Slender pitcher plant</name>
    <dbReference type="NCBI Taxonomy" id="150966"/>
    <lineage>
        <taxon>Eukaryota</taxon>
        <taxon>Viridiplantae</taxon>
        <taxon>Streptophyta</taxon>
        <taxon>Embryophyta</taxon>
        <taxon>Tracheophyta</taxon>
        <taxon>Spermatophyta</taxon>
        <taxon>Magnoliopsida</taxon>
        <taxon>eudicotyledons</taxon>
        <taxon>Gunneridae</taxon>
        <taxon>Pentapetalae</taxon>
        <taxon>Caryophyllales</taxon>
        <taxon>Nepenthaceae</taxon>
        <taxon>Nepenthes</taxon>
    </lineage>
</organism>
<dbReference type="InterPro" id="IPR001969">
    <property type="entry name" value="Aspartic_peptidase_AS"/>
</dbReference>
<gene>
    <name evidence="1" type="ORF">Nepgr_012400</name>
</gene>
<dbReference type="PROSITE" id="PS00141">
    <property type="entry name" value="ASP_PROTEASE"/>
    <property type="match status" value="1"/>
</dbReference>
<dbReference type="AlphaFoldDB" id="A0AAD3XN35"/>